<name>F3L300_9GAMM</name>
<dbReference type="EMBL" id="AEIG01000057">
    <property type="protein sequence ID" value="EGG29295.1"/>
    <property type="molecule type" value="Genomic_DNA"/>
</dbReference>
<dbReference type="eggNOG" id="COG2068">
    <property type="taxonomic scope" value="Bacteria"/>
</dbReference>
<reference evidence="3 4" key="1">
    <citation type="journal article" date="2011" name="J. Bacteriol.">
        <title>Genome sequence of strain IMCC3088, a proteorhodopsin-containing marine bacterium belonging to the OM60/NOR5 clade.</title>
        <authorList>
            <person name="Jang Y."/>
            <person name="Oh H.M."/>
            <person name="Kang I."/>
            <person name="Lee K."/>
            <person name="Yang S.J."/>
            <person name="Cho J.C."/>
        </authorList>
    </citation>
    <scope>NUCLEOTIDE SEQUENCE [LARGE SCALE GENOMIC DNA]</scope>
    <source>
        <strain evidence="3 4">IMCC3088</strain>
    </source>
</reference>
<evidence type="ECO:0000259" key="2">
    <source>
        <dbReference type="Pfam" id="PF12804"/>
    </source>
</evidence>
<proteinExistence type="predicted"/>
<comment type="caution">
    <text evidence="3">The sequence shown here is derived from an EMBL/GenBank/DDBJ whole genome shotgun (WGS) entry which is preliminary data.</text>
</comment>
<accession>F3L300</accession>
<dbReference type="Pfam" id="PF12804">
    <property type="entry name" value="NTP_transf_3"/>
    <property type="match status" value="1"/>
</dbReference>
<dbReference type="Gene3D" id="3.90.550.10">
    <property type="entry name" value="Spore Coat Polysaccharide Biosynthesis Protein SpsA, Chain A"/>
    <property type="match status" value="1"/>
</dbReference>
<dbReference type="SUPFAM" id="SSF53448">
    <property type="entry name" value="Nucleotide-diphospho-sugar transferases"/>
    <property type="match status" value="1"/>
</dbReference>
<dbReference type="InterPro" id="IPR025877">
    <property type="entry name" value="MobA-like_NTP_Trfase"/>
</dbReference>
<evidence type="ECO:0000313" key="3">
    <source>
        <dbReference type="EMBL" id="EGG29295.1"/>
    </source>
</evidence>
<dbReference type="STRING" id="2518989.IMCC3088_1924"/>
<dbReference type="GO" id="GO:0016779">
    <property type="term" value="F:nucleotidyltransferase activity"/>
    <property type="evidence" value="ECO:0007669"/>
    <property type="project" value="UniProtKB-ARBA"/>
</dbReference>
<dbReference type="AlphaFoldDB" id="F3L300"/>
<sequence length="174" mass="19800">MGTDKRLLPWRETRLLERSIQLCRDSGLSYRIALSCREDDDLIAQRFEPNCIRIKESDLGLGHTLAHAIGSLPRSWSGVIVHLADMPLVQVSTFQTIAHELQKHPIVIPSYQQQWGNPRGFSQSLWPELALLRGDQGAKDLIKKHSDLCHVLDLTDAGVLVDIDTQKDYQTWQH</sequence>
<keyword evidence="1" id="KW-0460">Magnesium</keyword>
<keyword evidence="4" id="KW-1185">Reference proteome</keyword>
<dbReference type="PANTHER" id="PTHR43777">
    <property type="entry name" value="MOLYBDENUM COFACTOR CYTIDYLYLTRANSFERASE"/>
    <property type="match status" value="1"/>
</dbReference>
<dbReference type="InterPro" id="IPR029044">
    <property type="entry name" value="Nucleotide-diphossugar_trans"/>
</dbReference>
<dbReference type="PANTHER" id="PTHR43777:SF1">
    <property type="entry name" value="MOLYBDENUM COFACTOR CYTIDYLYLTRANSFERASE"/>
    <property type="match status" value="1"/>
</dbReference>
<dbReference type="CDD" id="cd04182">
    <property type="entry name" value="GT_2_like_f"/>
    <property type="match status" value="1"/>
</dbReference>
<protein>
    <submittedName>
        <fullName evidence="3">Uncharacterized MobA-related protein</fullName>
    </submittedName>
</protein>
<evidence type="ECO:0000256" key="1">
    <source>
        <dbReference type="ARBA" id="ARBA00022842"/>
    </source>
</evidence>
<organism evidence="3 4">
    <name type="scientific">Aequoribacter fuscus</name>
    <dbReference type="NCBI Taxonomy" id="2518989"/>
    <lineage>
        <taxon>Bacteria</taxon>
        <taxon>Pseudomonadati</taxon>
        <taxon>Pseudomonadota</taxon>
        <taxon>Gammaproteobacteria</taxon>
        <taxon>Cellvibrionales</taxon>
        <taxon>Halieaceae</taxon>
        <taxon>Aequoribacter</taxon>
    </lineage>
</organism>
<evidence type="ECO:0000313" key="4">
    <source>
        <dbReference type="Proteomes" id="UP000005615"/>
    </source>
</evidence>
<dbReference type="Proteomes" id="UP000005615">
    <property type="component" value="Unassembled WGS sequence"/>
</dbReference>
<gene>
    <name evidence="3" type="ORF">IMCC3088_1924</name>
</gene>
<feature type="domain" description="MobA-like NTP transferase" evidence="2">
    <location>
        <begin position="1"/>
        <end position="147"/>
    </location>
</feature>